<keyword evidence="1" id="KW-1133">Transmembrane helix</keyword>
<proteinExistence type="predicted"/>
<gene>
    <name evidence="2" type="ORF">pdam_00024803</name>
</gene>
<dbReference type="OrthoDB" id="5959505at2759"/>
<keyword evidence="3" id="KW-1185">Reference proteome</keyword>
<comment type="caution">
    <text evidence="2">The sequence shown here is derived from an EMBL/GenBank/DDBJ whole genome shotgun (WGS) entry which is preliminary data.</text>
</comment>
<dbReference type="EMBL" id="RCHS01001154">
    <property type="protein sequence ID" value="RMX54913.1"/>
    <property type="molecule type" value="Genomic_DNA"/>
</dbReference>
<evidence type="ECO:0000313" key="2">
    <source>
        <dbReference type="EMBL" id="RMX54913.1"/>
    </source>
</evidence>
<keyword evidence="1" id="KW-0812">Transmembrane</keyword>
<feature type="transmembrane region" description="Helical" evidence="1">
    <location>
        <begin position="280"/>
        <end position="302"/>
    </location>
</feature>
<accession>A0A3M6UMJ9</accession>
<organism evidence="2 3">
    <name type="scientific">Pocillopora damicornis</name>
    <name type="common">Cauliflower coral</name>
    <name type="synonym">Millepora damicornis</name>
    <dbReference type="NCBI Taxonomy" id="46731"/>
    <lineage>
        <taxon>Eukaryota</taxon>
        <taxon>Metazoa</taxon>
        <taxon>Cnidaria</taxon>
        <taxon>Anthozoa</taxon>
        <taxon>Hexacorallia</taxon>
        <taxon>Scleractinia</taxon>
        <taxon>Astrocoeniina</taxon>
        <taxon>Pocilloporidae</taxon>
        <taxon>Pocillopora</taxon>
    </lineage>
</organism>
<dbReference type="AlphaFoldDB" id="A0A3M6UMJ9"/>
<keyword evidence="1" id="KW-0472">Membrane</keyword>
<protein>
    <submittedName>
        <fullName evidence="2">Uncharacterized protein</fullName>
    </submittedName>
</protein>
<evidence type="ECO:0000313" key="3">
    <source>
        <dbReference type="Proteomes" id="UP000275408"/>
    </source>
</evidence>
<dbReference type="Proteomes" id="UP000275408">
    <property type="component" value="Unassembled WGS sequence"/>
</dbReference>
<evidence type="ECO:0000256" key="1">
    <source>
        <dbReference type="SAM" id="Phobius"/>
    </source>
</evidence>
<sequence length="304" mass="34485">MGNFIGNARILPHYSEDLRIHVKKITSIPLGDEVEKIRNKGRLSEHDRASIKFLKAAIHFIPMAKEDGADFENAAFILTHPGRQFVVIAGKGDWEYYFSEDKIGDITGRCVRRPWLMYLWNKVTSSFSRIATLLSVAGLILKALMPAQESAHMSFAFEMNEMAARRNFKDYPEDLRIHVKKITSIPLGEEIDKIRNKGRLSEHDRASIKFLKAAIHFIPLAKEDGADFENAAFIFTHPGRQFVVIAGKGDWEYYFSEDNIGDIKGQCARRPWLMYFWNKVTSGFSCIASLLSVAGVVLRALMPA</sequence>
<reference evidence="2 3" key="1">
    <citation type="journal article" date="2018" name="Sci. Rep.">
        <title>Comparative analysis of the Pocillopora damicornis genome highlights role of immune system in coral evolution.</title>
        <authorList>
            <person name="Cunning R."/>
            <person name="Bay R.A."/>
            <person name="Gillette P."/>
            <person name="Baker A.C."/>
            <person name="Traylor-Knowles N."/>
        </authorList>
    </citation>
    <scope>NUCLEOTIDE SEQUENCE [LARGE SCALE GENOMIC DNA]</scope>
    <source>
        <strain evidence="2">RSMAS</strain>
        <tissue evidence="2">Whole animal</tissue>
    </source>
</reference>
<name>A0A3M6UMJ9_POCDA</name>